<evidence type="ECO:0000256" key="6">
    <source>
        <dbReference type="ARBA" id="ARBA00023125"/>
    </source>
</evidence>
<dbReference type="GO" id="GO:0003677">
    <property type="term" value="F:DNA binding"/>
    <property type="evidence" value="ECO:0007669"/>
    <property type="project" value="UniProtKB-KW"/>
</dbReference>
<organism evidence="7 8">
    <name type="scientific">Vibrio splendidus</name>
    <dbReference type="NCBI Taxonomy" id="29497"/>
    <lineage>
        <taxon>Bacteria</taxon>
        <taxon>Pseudomonadati</taxon>
        <taxon>Pseudomonadota</taxon>
        <taxon>Gammaproteobacteria</taxon>
        <taxon>Vibrionales</taxon>
        <taxon>Vibrionaceae</taxon>
        <taxon>Vibrio</taxon>
    </lineage>
</organism>
<evidence type="ECO:0000313" key="8">
    <source>
        <dbReference type="Proteomes" id="UP001159663"/>
    </source>
</evidence>
<name>A0AA43G302_VIBSP</name>
<accession>A0AA43G302</accession>
<evidence type="ECO:0000313" key="7">
    <source>
        <dbReference type="EMBL" id="MDH5924611.1"/>
    </source>
</evidence>
<dbReference type="Proteomes" id="UP001159663">
    <property type="component" value="Unassembled WGS sequence"/>
</dbReference>
<gene>
    <name evidence="7" type="ORF">L8R85_26920</name>
</gene>
<dbReference type="EMBL" id="JAKMYX010000270">
    <property type="protein sequence ID" value="MDH5924611.1"/>
    <property type="molecule type" value="Genomic_DNA"/>
</dbReference>
<evidence type="ECO:0000256" key="1">
    <source>
        <dbReference type="ARBA" id="ARBA00004496"/>
    </source>
</evidence>
<comment type="caution">
    <text evidence="7">The sequence shown here is derived from an EMBL/GenBank/DDBJ whole genome shotgun (WGS) entry which is preliminary data.</text>
</comment>
<dbReference type="InterPro" id="IPR008876">
    <property type="entry name" value="TraY"/>
</dbReference>
<keyword evidence="6" id="KW-0238">DNA-binding</keyword>
<comment type="similarity">
    <text evidence="2">Belongs to the TraY family.</text>
</comment>
<dbReference type="AlphaFoldDB" id="A0AA43G302"/>
<keyword evidence="5" id="KW-0184">Conjugation</keyword>
<evidence type="ECO:0000256" key="5">
    <source>
        <dbReference type="ARBA" id="ARBA00022971"/>
    </source>
</evidence>
<reference evidence="7" key="1">
    <citation type="submission" date="2022-01" db="EMBL/GenBank/DDBJ databases">
        <title>Vibrio aestuarianus Clade A and Clade B isolates are associated with Pacific oyster (Crassostrea gigas) disease outbreaks across Ireland.</title>
        <authorList>
            <person name="Coyle N."/>
            <person name="O'Toole C."/>
            <person name="Thomas J.C.L."/>
            <person name="Ryder D."/>
            <person name="Cheslett D."/>
            <person name="Feist S."/>
            <person name="Bean T."/>
            <person name="Joseph A."/>
            <person name="Waina A."/>
            <person name="Feil E."/>
            <person name="Verner-Jeffreys D.W."/>
        </authorList>
    </citation>
    <scope>NUCLEOTIDE SEQUENCE</scope>
    <source>
        <strain evidence="7">S/17/14 A</strain>
    </source>
</reference>
<protein>
    <recommendedName>
        <fullName evidence="3">Relaxosome protein TraY</fullName>
    </recommendedName>
</protein>
<sequence length="52" mass="6011">MVENKEVGIAFNLSSKANKTLTLSAKRAERAKKREGKLRLEDHLKRFPNWSL</sequence>
<keyword evidence="4" id="KW-0963">Cytoplasm</keyword>
<evidence type="ECO:0000256" key="3">
    <source>
        <dbReference type="ARBA" id="ARBA00020541"/>
    </source>
</evidence>
<proteinExistence type="inferred from homology"/>
<dbReference type="GO" id="GO:0005737">
    <property type="term" value="C:cytoplasm"/>
    <property type="evidence" value="ECO:0007669"/>
    <property type="project" value="UniProtKB-SubCell"/>
</dbReference>
<comment type="subcellular location">
    <subcellularLocation>
        <location evidence="1">Cytoplasm</location>
    </subcellularLocation>
</comment>
<dbReference type="RefSeq" id="WP_280534950.1">
    <property type="nucleotide sequence ID" value="NZ_JAKMYX010000270.1"/>
</dbReference>
<dbReference type="Pfam" id="PF05509">
    <property type="entry name" value="TraY"/>
    <property type="match status" value="1"/>
</dbReference>
<evidence type="ECO:0000256" key="4">
    <source>
        <dbReference type="ARBA" id="ARBA00022490"/>
    </source>
</evidence>
<evidence type="ECO:0000256" key="2">
    <source>
        <dbReference type="ARBA" id="ARBA00007183"/>
    </source>
</evidence>